<dbReference type="InterPro" id="IPR045473">
    <property type="entry name" value="ASM_C"/>
</dbReference>
<evidence type="ECO:0000256" key="10">
    <source>
        <dbReference type="ARBA" id="ARBA00022833"/>
    </source>
</evidence>
<dbReference type="InterPro" id="IPR029052">
    <property type="entry name" value="Metallo-depent_PP-like"/>
</dbReference>
<evidence type="ECO:0000256" key="7">
    <source>
        <dbReference type="ARBA" id="ARBA00022723"/>
    </source>
</evidence>
<name>A0AAD9DUS3_9TELE</name>
<dbReference type="Gene3D" id="3.60.21.10">
    <property type="match status" value="1"/>
</dbReference>
<evidence type="ECO:0000256" key="4">
    <source>
        <dbReference type="ARBA" id="ARBA00006393"/>
    </source>
</evidence>
<dbReference type="PANTHER" id="PTHR10340">
    <property type="entry name" value="SPHINGOMYELIN PHOSPHODIESTERASE"/>
    <property type="match status" value="1"/>
</dbReference>
<dbReference type="AlphaFoldDB" id="A0AAD9DUS3"/>
<dbReference type="Pfam" id="PF02827">
    <property type="entry name" value="PKI"/>
    <property type="match status" value="1"/>
</dbReference>
<dbReference type="GO" id="GO:0008081">
    <property type="term" value="F:phosphoric diester hydrolase activity"/>
    <property type="evidence" value="ECO:0007669"/>
    <property type="project" value="TreeGrafter"/>
</dbReference>
<dbReference type="InterPro" id="IPR004843">
    <property type="entry name" value="Calcineurin-like_PHP"/>
</dbReference>
<keyword evidence="8" id="KW-0732">Signal</keyword>
<organism evidence="15 16">
    <name type="scientific">Electrophorus voltai</name>
    <dbReference type="NCBI Taxonomy" id="2609070"/>
    <lineage>
        <taxon>Eukaryota</taxon>
        <taxon>Metazoa</taxon>
        <taxon>Chordata</taxon>
        <taxon>Craniata</taxon>
        <taxon>Vertebrata</taxon>
        <taxon>Euteleostomi</taxon>
        <taxon>Actinopterygii</taxon>
        <taxon>Neopterygii</taxon>
        <taxon>Teleostei</taxon>
        <taxon>Ostariophysi</taxon>
        <taxon>Gymnotiformes</taxon>
        <taxon>Gymnotoidei</taxon>
        <taxon>Gymnotidae</taxon>
        <taxon>Electrophorus</taxon>
    </lineage>
</organism>
<evidence type="ECO:0000259" key="14">
    <source>
        <dbReference type="Pfam" id="PF19272"/>
    </source>
</evidence>
<dbReference type="CDD" id="cd00842">
    <property type="entry name" value="MPP_ASMase"/>
    <property type="match status" value="1"/>
</dbReference>
<dbReference type="SUPFAM" id="SSF56300">
    <property type="entry name" value="Metallo-dependent phosphatases"/>
    <property type="match status" value="1"/>
</dbReference>
<sequence>MTDVEPVVTDFAATGRTGRRNAMPDILGSTAGPGAADLPNKLAELSVGGKFWHISDLHLDPSYHITEDPTKVCFSSKGFPASDPGLFGDFLCDSPYQLIESAFRYMKDVDLEPEFIIWTGDSPPHVPIDELSTDIVISVISNMTHTIRQFFPQLPVYPALGNHDYWPQDQLAVNACEVYEAAATLWAPWLHSEALATLRKGGFYSQLIKPGLRLVSLNTNLYYSPNKVTVNVTDPADQLQWLEDTLEMSKQSMERAYVIAHVPIGYLPYAKNTTAIREHFNERLVDIFRNYSDIIQGHFYGHTHRNSIMVLLDRQGKPVNSVFVTPAVTPIRSVQEQYSNNPAVRMYLYNSQDYGLQDLWQFYLNLTEANKEERPTWRLEYAMTKAFDIKDIQPESLYKLALEFEVPQSKAFQKYFNYFMHTQDAAVLTWIITLKWNPVNLNKAAWQPAADLMQGRPRPAGGAAGQGWSFCDWAGQDSVNPQDCDVALQL</sequence>
<evidence type="ECO:0000256" key="8">
    <source>
        <dbReference type="ARBA" id="ARBA00022729"/>
    </source>
</evidence>
<reference evidence="15" key="1">
    <citation type="submission" date="2023-03" db="EMBL/GenBank/DDBJ databases">
        <title>Electrophorus voltai genome.</title>
        <authorList>
            <person name="Bian C."/>
        </authorList>
    </citation>
    <scope>NUCLEOTIDE SEQUENCE</scope>
    <source>
        <strain evidence="15">CB-2022</strain>
        <tissue evidence="15">Muscle</tissue>
    </source>
</reference>
<evidence type="ECO:0000313" key="15">
    <source>
        <dbReference type="EMBL" id="KAK1796155.1"/>
    </source>
</evidence>
<keyword evidence="9" id="KW-0378">Hydrolase</keyword>
<evidence type="ECO:0008006" key="17">
    <source>
        <dbReference type="Google" id="ProtNLM"/>
    </source>
</evidence>
<dbReference type="GO" id="GO:0004862">
    <property type="term" value="F:cAMP-dependent protein kinase inhibitor activity"/>
    <property type="evidence" value="ECO:0007669"/>
    <property type="project" value="InterPro"/>
</dbReference>
<comment type="function">
    <text evidence="2">Extremely potent competitive inhibitor of cAMP-dependent protein kinase activity, this protein interacts with the catalytic subunit of the enzyme after the cAMP-induced dissociation of its regulatory chains.</text>
</comment>
<comment type="subcellular location">
    <subcellularLocation>
        <location evidence="3">Secreted</location>
    </subcellularLocation>
</comment>
<comment type="similarity">
    <text evidence="4">Belongs to the PKI family.</text>
</comment>
<dbReference type="InterPro" id="IPR041805">
    <property type="entry name" value="ASMase/PPN1_MPP"/>
</dbReference>
<dbReference type="GO" id="GO:0046872">
    <property type="term" value="F:metal ion binding"/>
    <property type="evidence" value="ECO:0007669"/>
    <property type="project" value="UniProtKB-KW"/>
</dbReference>
<dbReference type="GO" id="GO:0005615">
    <property type="term" value="C:extracellular space"/>
    <property type="evidence" value="ECO:0007669"/>
    <property type="project" value="TreeGrafter"/>
</dbReference>
<keyword evidence="10" id="KW-0862">Zinc</keyword>
<comment type="caution">
    <text evidence="15">The sequence shown here is derived from an EMBL/GenBank/DDBJ whole genome shotgun (WGS) entry which is preliminary data.</text>
</comment>
<accession>A0AAD9DUS3</accession>
<evidence type="ECO:0000313" key="16">
    <source>
        <dbReference type="Proteomes" id="UP001239994"/>
    </source>
</evidence>
<dbReference type="Pfam" id="PF19272">
    <property type="entry name" value="ASMase_C"/>
    <property type="match status" value="1"/>
</dbReference>
<evidence type="ECO:0000256" key="2">
    <source>
        <dbReference type="ARBA" id="ARBA00002844"/>
    </source>
</evidence>
<evidence type="ECO:0000256" key="3">
    <source>
        <dbReference type="ARBA" id="ARBA00004613"/>
    </source>
</evidence>
<evidence type="ECO:0000256" key="6">
    <source>
        <dbReference type="ARBA" id="ARBA00022525"/>
    </source>
</evidence>
<keyword evidence="12" id="KW-0325">Glycoprotein</keyword>
<gene>
    <name evidence="15" type="ORF">P4O66_009238</name>
</gene>
<dbReference type="Proteomes" id="UP001239994">
    <property type="component" value="Unassembled WGS sequence"/>
</dbReference>
<proteinExistence type="inferred from homology"/>
<evidence type="ECO:0000256" key="12">
    <source>
        <dbReference type="ARBA" id="ARBA00023180"/>
    </source>
</evidence>
<dbReference type="EMBL" id="JAROKS010000015">
    <property type="protein sequence ID" value="KAK1796155.1"/>
    <property type="molecule type" value="Genomic_DNA"/>
</dbReference>
<evidence type="ECO:0000256" key="5">
    <source>
        <dbReference type="ARBA" id="ARBA00008234"/>
    </source>
</evidence>
<evidence type="ECO:0000256" key="1">
    <source>
        <dbReference type="ARBA" id="ARBA00001947"/>
    </source>
</evidence>
<evidence type="ECO:0000259" key="13">
    <source>
        <dbReference type="Pfam" id="PF00149"/>
    </source>
</evidence>
<dbReference type="PANTHER" id="PTHR10340:SF24">
    <property type="entry name" value="ACID SPHINGOMYELINASE-LIKE PHOSPHODIESTERASE 3A"/>
    <property type="match status" value="1"/>
</dbReference>
<dbReference type="InterPro" id="IPR004171">
    <property type="entry name" value="cAMP_dep_PKI"/>
</dbReference>
<dbReference type="FunFam" id="3.60.21.10:FF:000167">
    <property type="entry name" value="Acid sphingomyelinase-like phosphodiesterase"/>
    <property type="match status" value="1"/>
</dbReference>
<protein>
    <recommendedName>
        <fullName evidence="17">Acid sphingomyelinase-like phosphodiesterase</fullName>
    </recommendedName>
</protein>
<comment type="cofactor">
    <cofactor evidence="1">
        <name>Zn(2+)</name>
        <dbReference type="ChEBI" id="CHEBI:29105"/>
    </cofactor>
</comment>
<feature type="domain" description="Calcineurin-like phosphoesterase" evidence="13">
    <location>
        <begin position="50"/>
        <end position="305"/>
    </location>
</feature>
<keyword evidence="7" id="KW-0479">Metal-binding</keyword>
<feature type="domain" description="Sphingomyelin phosphodiesterase C-terminal" evidence="14">
    <location>
        <begin position="317"/>
        <end position="427"/>
    </location>
</feature>
<keyword evidence="6" id="KW-0964">Secreted</keyword>
<keyword evidence="16" id="KW-1185">Reference proteome</keyword>
<evidence type="ECO:0000256" key="11">
    <source>
        <dbReference type="ARBA" id="ARBA00023013"/>
    </source>
</evidence>
<evidence type="ECO:0000256" key="9">
    <source>
        <dbReference type="ARBA" id="ARBA00022801"/>
    </source>
</evidence>
<comment type="similarity">
    <text evidence="5">Belongs to the acid sphingomyelinase family.</text>
</comment>
<keyword evidence="11" id="KW-0649">Protein kinase inhibitor</keyword>
<dbReference type="Pfam" id="PF00149">
    <property type="entry name" value="Metallophos"/>
    <property type="match status" value="1"/>
</dbReference>